<feature type="region of interest" description="Disordered" evidence="1">
    <location>
        <begin position="204"/>
        <end position="229"/>
    </location>
</feature>
<evidence type="ECO:0000256" key="2">
    <source>
        <dbReference type="SAM" id="SignalP"/>
    </source>
</evidence>
<dbReference type="OrthoDB" id="6340082at2759"/>
<feature type="domain" description="C-type lectin" evidence="3">
    <location>
        <begin position="426"/>
        <end position="556"/>
    </location>
</feature>
<dbReference type="PROSITE" id="PS50041">
    <property type="entry name" value="C_TYPE_LECTIN_2"/>
    <property type="match status" value="2"/>
</dbReference>
<feature type="compositionally biased region" description="Low complexity" evidence="1">
    <location>
        <begin position="101"/>
        <end position="116"/>
    </location>
</feature>
<comment type="caution">
    <text evidence="4">The sequence shown here is derived from an EMBL/GenBank/DDBJ whole genome shotgun (WGS) entry which is preliminary data.</text>
</comment>
<dbReference type="InterPro" id="IPR036728">
    <property type="entry name" value="PBP_GOBP_sf"/>
</dbReference>
<keyword evidence="5" id="KW-1185">Reference proteome</keyword>
<dbReference type="SMART" id="SM00034">
    <property type="entry name" value="CLECT"/>
    <property type="match status" value="3"/>
</dbReference>
<dbReference type="InterPro" id="IPR001304">
    <property type="entry name" value="C-type_lectin-like"/>
</dbReference>
<feature type="signal peptide" evidence="2">
    <location>
        <begin position="1"/>
        <end position="20"/>
    </location>
</feature>
<feature type="domain" description="C-type lectin" evidence="3">
    <location>
        <begin position="619"/>
        <end position="727"/>
    </location>
</feature>
<reference evidence="4 5" key="1">
    <citation type="submission" date="2020-04" db="EMBL/GenBank/DDBJ databases">
        <authorList>
            <person name="Alioto T."/>
            <person name="Alioto T."/>
            <person name="Gomez Garrido J."/>
        </authorList>
    </citation>
    <scope>NUCLEOTIDE SEQUENCE [LARGE SCALE GENOMIC DNA]</scope>
</reference>
<dbReference type="SMART" id="SM00708">
    <property type="entry name" value="PhBP"/>
    <property type="match status" value="1"/>
</dbReference>
<dbReference type="Proteomes" id="UP000494165">
    <property type="component" value="Unassembled WGS sequence"/>
</dbReference>
<accession>A0A8S1E0E3</accession>
<dbReference type="AlphaFoldDB" id="A0A8S1E0E3"/>
<evidence type="ECO:0000313" key="4">
    <source>
        <dbReference type="EMBL" id="CAB3385625.1"/>
    </source>
</evidence>
<evidence type="ECO:0000256" key="1">
    <source>
        <dbReference type="SAM" id="MobiDB-lite"/>
    </source>
</evidence>
<dbReference type="InterPro" id="IPR016187">
    <property type="entry name" value="CTDL_fold"/>
</dbReference>
<dbReference type="InterPro" id="IPR051004">
    <property type="entry name" value="DC-SIGN_domain-containing"/>
</dbReference>
<dbReference type="CDD" id="cd00037">
    <property type="entry name" value="CLECT"/>
    <property type="match status" value="3"/>
</dbReference>
<feature type="chain" id="PRO_5035783449" description="C-type lectin domain-containing protein" evidence="2">
    <location>
        <begin position="21"/>
        <end position="1049"/>
    </location>
</feature>
<protein>
    <recommendedName>
        <fullName evidence="3">C-type lectin domain-containing protein</fullName>
    </recommendedName>
</protein>
<keyword evidence="2" id="KW-0732">Signal</keyword>
<dbReference type="Pfam" id="PF01395">
    <property type="entry name" value="PBP_GOBP"/>
    <property type="match status" value="1"/>
</dbReference>
<dbReference type="SUPFAM" id="SSF47565">
    <property type="entry name" value="Insect pheromone/odorant-binding proteins"/>
    <property type="match status" value="1"/>
</dbReference>
<dbReference type="SUPFAM" id="SSF56436">
    <property type="entry name" value="C-type lectin-like"/>
    <property type="match status" value="3"/>
</dbReference>
<feature type="region of interest" description="Disordered" evidence="1">
    <location>
        <begin position="101"/>
        <end position="180"/>
    </location>
</feature>
<dbReference type="Gene3D" id="3.10.100.10">
    <property type="entry name" value="Mannose-Binding Protein A, subunit A"/>
    <property type="match status" value="3"/>
</dbReference>
<dbReference type="InterPro" id="IPR016186">
    <property type="entry name" value="C-type_lectin-like/link_sf"/>
</dbReference>
<name>A0A8S1E0E3_9INSE</name>
<dbReference type="Gene3D" id="1.10.238.20">
    <property type="entry name" value="Pheromone/general odorant binding protein domain"/>
    <property type="match status" value="1"/>
</dbReference>
<gene>
    <name evidence="4" type="ORF">CLODIP_2_CD14018</name>
</gene>
<dbReference type="EMBL" id="CADEPI010000424">
    <property type="protein sequence ID" value="CAB3385625.1"/>
    <property type="molecule type" value="Genomic_DNA"/>
</dbReference>
<sequence>MNFGFWTVLVIIILQTIGSAKKQGNKIKTIKITFNKENSGPIKIPKSLLQNKIRRKHIIKCCGFKKCLATANVTVKKTTPTSTTASILTATPTLPTAMMAAITGSSDGSDGESSSSAPTDANSIPSHDFSPSPLDETVVPSDVPRDVITDPKTDVTTKATEKLQDGTELPTPTPDAASPSTQVIRDVTTAIDVFSSNVVTTTIPPTSTTSKPKTTTTTPRITTRTTTTTTTLPPCSLSCADYKSFLAKNAASKSQETKGMKKKSNCDMEYFVSDSTVTRNDAALRCKALNMTLLTVTSLERMECMNNFGAKTFWTSGSNEDDQCHLAKKYAWCSTGFNMSGNLIELNKMWLPTNNTSPSTTERCLAVSLSTNSSKQGLVHRKCDDALPFICQYSVDCPKLCVRDDSLFDSSGLLKDKKSYGFWVDIGIYTYLLGNKPMAWVDSYRQCCALGMEALNIDNAAEQLGLTALIKANRANWTANFNYWTSGTWKGAPEKQWSWCEPNGPTVFANGLVWDNRQPDNKGGNESCVHFRFNLNSTGTIMTDRNCANKYIFACKGALKSTPKPCVASCPTEKCVKYDSLFSYDASAGQNILRNFYSYGNWYDGCGRNFLTYTSKLSNWTSAHKRCCDIGLTLASMESVGKSSCFSRIVSKYAPVTYGDFWLSGTDLGCDSNFRWCTLSRDFVHPELTWKEGHPKPGLDCVYLEVRNESVLLATDDCAQNKSFLCEVRKKGSFQRAMQTECAEIWDITVEQIDLLMNVSAFLTATTISHNLKCFLKCVGVEIGMLGIGGLDALSTLRQIELVSQEDPVKLETGFVAYDQCSSINSNDGCVVAYETFKCGLQESPDLVSNIITNNYDNSSTLYPPSPCVPVRRTCWLSNSVPCVKNQTLIDLLNSTHKDQYGSIFTIGKRTFYRSTTQMKAAITHLEAYTHCCEIGMHLLEPQTLNDSTLFTTRFAALSYLLMLGETEFINQTHEVWCRSRTLLTDDMYDPKTRYSCKPSFSYLSTQIFFKPLEIFDPKTNAKIQLTGDVYPAASKVATTVEQYVCEKP</sequence>
<organism evidence="4 5">
    <name type="scientific">Cloeon dipterum</name>
    <dbReference type="NCBI Taxonomy" id="197152"/>
    <lineage>
        <taxon>Eukaryota</taxon>
        <taxon>Metazoa</taxon>
        <taxon>Ecdysozoa</taxon>
        <taxon>Arthropoda</taxon>
        <taxon>Hexapoda</taxon>
        <taxon>Insecta</taxon>
        <taxon>Pterygota</taxon>
        <taxon>Palaeoptera</taxon>
        <taxon>Ephemeroptera</taxon>
        <taxon>Pisciforma</taxon>
        <taxon>Baetidae</taxon>
        <taxon>Cloeon</taxon>
    </lineage>
</organism>
<feature type="compositionally biased region" description="Basic and acidic residues" evidence="1">
    <location>
        <begin position="143"/>
        <end position="165"/>
    </location>
</feature>
<proteinExistence type="predicted"/>
<dbReference type="GO" id="GO:0005549">
    <property type="term" value="F:odorant binding"/>
    <property type="evidence" value="ECO:0007669"/>
    <property type="project" value="InterPro"/>
</dbReference>
<evidence type="ECO:0000313" key="5">
    <source>
        <dbReference type="Proteomes" id="UP000494165"/>
    </source>
</evidence>
<evidence type="ECO:0000259" key="3">
    <source>
        <dbReference type="PROSITE" id="PS50041"/>
    </source>
</evidence>
<dbReference type="InterPro" id="IPR006170">
    <property type="entry name" value="PBP/GOBP"/>
</dbReference>
<dbReference type="PANTHER" id="PTHR22802:SF458">
    <property type="entry name" value="C-TYPE LECTIN DOMAIN-CONTAINING PROTEIN"/>
    <property type="match status" value="1"/>
</dbReference>
<dbReference type="PANTHER" id="PTHR22802">
    <property type="entry name" value="C-TYPE LECTIN SUPERFAMILY MEMBER"/>
    <property type="match status" value="1"/>
</dbReference>
<dbReference type="CDD" id="cd23992">
    <property type="entry name" value="PBP_GOBP"/>
    <property type="match status" value="1"/>
</dbReference>